<keyword evidence="4 6" id="KW-0472">Membrane</keyword>
<dbReference type="GO" id="GO:0005783">
    <property type="term" value="C:endoplasmic reticulum"/>
    <property type="evidence" value="ECO:0007669"/>
    <property type="project" value="TreeGrafter"/>
</dbReference>
<comment type="similarity">
    <text evidence="5">Belongs to the membrane-bound acyltransferase family. HHAT subfamily.</text>
</comment>
<dbReference type="OMA" id="WIWRDEE"/>
<protein>
    <recommendedName>
        <fullName evidence="9">Protein-cysteine N-palmitoyltransferase Rasp</fullName>
    </recommendedName>
</protein>
<feature type="transmembrane region" description="Helical" evidence="6">
    <location>
        <begin position="93"/>
        <end position="117"/>
    </location>
</feature>
<name>A0A8I6RV14_CIMLE</name>
<dbReference type="PANTHER" id="PTHR13285">
    <property type="entry name" value="ACYLTRANSFERASE"/>
    <property type="match status" value="1"/>
</dbReference>
<feature type="transmembrane region" description="Helical" evidence="6">
    <location>
        <begin position="9"/>
        <end position="25"/>
    </location>
</feature>
<comment type="subcellular location">
    <subcellularLocation>
        <location evidence="1">Membrane</location>
        <topology evidence="1">Multi-pass membrane protein</topology>
    </subcellularLocation>
</comment>
<feature type="transmembrane region" description="Helical" evidence="6">
    <location>
        <begin position="382"/>
        <end position="403"/>
    </location>
</feature>
<dbReference type="OrthoDB" id="420606at2759"/>
<evidence type="ECO:0000256" key="4">
    <source>
        <dbReference type="ARBA" id="ARBA00023136"/>
    </source>
</evidence>
<feature type="transmembrane region" description="Helical" evidence="6">
    <location>
        <begin position="276"/>
        <end position="302"/>
    </location>
</feature>
<dbReference type="AlphaFoldDB" id="A0A8I6RV14"/>
<evidence type="ECO:0000256" key="1">
    <source>
        <dbReference type="ARBA" id="ARBA00004141"/>
    </source>
</evidence>
<evidence type="ECO:0000256" key="2">
    <source>
        <dbReference type="ARBA" id="ARBA00022692"/>
    </source>
</evidence>
<feature type="transmembrane region" description="Helical" evidence="6">
    <location>
        <begin position="123"/>
        <end position="147"/>
    </location>
</feature>
<evidence type="ECO:0000256" key="3">
    <source>
        <dbReference type="ARBA" id="ARBA00022989"/>
    </source>
</evidence>
<keyword evidence="2 6" id="KW-0812">Transmembrane</keyword>
<evidence type="ECO:0000256" key="6">
    <source>
        <dbReference type="SAM" id="Phobius"/>
    </source>
</evidence>
<evidence type="ECO:0008006" key="9">
    <source>
        <dbReference type="Google" id="ProtNLM"/>
    </source>
</evidence>
<feature type="transmembrane region" description="Helical" evidence="6">
    <location>
        <begin position="197"/>
        <end position="216"/>
    </location>
</feature>
<dbReference type="KEGG" id="clec:106667250"/>
<dbReference type="InterPro" id="IPR051085">
    <property type="entry name" value="MB_O-acyltransferase"/>
</dbReference>
<dbReference type="GO" id="GO:0016020">
    <property type="term" value="C:membrane"/>
    <property type="evidence" value="ECO:0007669"/>
    <property type="project" value="UniProtKB-SubCell"/>
</dbReference>
<feature type="transmembrane region" description="Helical" evidence="6">
    <location>
        <begin position="423"/>
        <end position="443"/>
    </location>
</feature>
<dbReference type="Proteomes" id="UP000494040">
    <property type="component" value="Unassembled WGS sequence"/>
</dbReference>
<reference evidence="7" key="1">
    <citation type="submission" date="2022-01" db="UniProtKB">
        <authorList>
            <consortium name="EnsemblMetazoa"/>
        </authorList>
    </citation>
    <scope>IDENTIFICATION</scope>
</reference>
<dbReference type="EnsemblMetazoa" id="XM_014395094.2">
    <property type="protein sequence ID" value="XP_014250580.1"/>
    <property type="gene ID" value="LOC106667250"/>
</dbReference>
<feature type="transmembrane region" description="Helical" evidence="6">
    <location>
        <begin position="61"/>
        <end position="81"/>
    </location>
</feature>
<evidence type="ECO:0000256" key="5">
    <source>
        <dbReference type="ARBA" id="ARBA00038268"/>
    </source>
</evidence>
<keyword evidence="8" id="KW-1185">Reference proteome</keyword>
<feature type="transmembrane region" description="Helical" evidence="6">
    <location>
        <begin position="358"/>
        <end position="376"/>
    </location>
</feature>
<keyword evidence="3 6" id="KW-1133">Transmembrane helix</keyword>
<gene>
    <name evidence="7" type="primary">106667250</name>
</gene>
<feature type="transmembrane region" description="Helical" evidence="6">
    <location>
        <begin position="463"/>
        <end position="484"/>
    </location>
</feature>
<dbReference type="InterPro" id="IPR004299">
    <property type="entry name" value="MBOAT_fam"/>
</dbReference>
<proteinExistence type="inferred from homology"/>
<accession>A0A8I6RV14</accession>
<dbReference type="Pfam" id="PF03062">
    <property type="entry name" value="MBOAT"/>
    <property type="match status" value="1"/>
</dbReference>
<evidence type="ECO:0000313" key="8">
    <source>
        <dbReference type="Proteomes" id="UP000494040"/>
    </source>
</evidence>
<sequence length="496" mass="57733">MSPLPKGEVRLYFVLWSCCFLYAMLKVHEGGNLLKSAMYSGDFSPGWPIFQREKDVSDFEWFLWTGLCFKLLPWFGLHLFLCELMRRIDSEALPILHFTLTISFVSFSFPLLFPLILIFQFSVFFVVMIFGSRAFVWTLGVTFIILINLNYNTLGRLLQLSEEEVSLVAVAWSWFHIRCIDFALSEVHSCESTVKKFLSFLGFVFYLPCFLLGPLIPYKTFKENLFCPYKPWTFDRGAVLAFDLFRVLVWYVVYEAGSHFFYCHAMHYHIDELVRLGLWTVGGVGLCMSQFFFIKYVVLYGFSIAIAKAERYDAPPTPRCVNRIYLYSDMWRHFDRGFYLFMFSSIYRPVCGRDVTKLSLRLFASFLCFCFVFLWHGINKTIFIWSVLNFVGVALEAVGRIAAKTRAYGRFESSIDPRNMRRLKAVVCTPLWIMAVVSNFVFFGGHELGQVYIEQVVGGDFKVLFSLFSMGYFMCQVSMEASLYKKDCIKNVNEQL</sequence>
<organism evidence="7 8">
    <name type="scientific">Cimex lectularius</name>
    <name type="common">Bed bug</name>
    <name type="synonym">Acanthia lectularia</name>
    <dbReference type="NCBI Taxonomy" id="79782"/>
    <lineage>
        <taxon>Eukaryota</taxon>
        <taxon>Metazoa</taxon>
        <taxon>Ecdysozoa</taxon>
        <taxon>Arthropoda</taxon>
        <taxon>Hexapoda</taxon>
        <taxon>Insecta</taxon>
        <taxon>Pterygota</taxon>
        <taxon>Neoptera</taxon>
        <taxon>Paraneoptera</taxon>
        <taxon>Hemiptera</taxon>
        <taxon>Heteroptera</taxon>
        <taxon>Panheteroptera</taxon>
        <taxon>Cimicomorpha</taxon>
        <taxon>Cimicidae</taxon>
        <taxon>Cimex</taxon>
    </lineage>
</organism>
<evidence type="ECO:0000313" key="7">
    <source>
        <dbReference type="EnsemblMetazoa" id="XP_014250580.1"/>
    </source>
</evidence>
<dbReference type="PANTHER" id="PTHR13285:SF18">
    <property type="entry name" value="PROTEIN-CYSTEINE N-PALMITOYLTRANSFERASE RASP"/>
    <property type="match status" value="1"/>
</dbReference>
<dbReference type="GO" id="GO:0016409">
    <property type="term" value="F:palmitoyltransferase activity"/>
    <property type="evidence" value="ECO:0007669"/>
    <property type="project" value="TreeGrafter"/>
</dbReference>